<name>A0A2I1L691_9LACT</name>
<keyword evidence="2" id="KW-0813">Transport</keyword>
<dbReference type="Pfam" id="PF02302">
    <property type="entry name" value="PTS_IIB"/>
    <property type="match status" value="1"/>
</dbReference>
<dbReference type="AlphaFoldDB" id="A0A2I1L691"/>
<dbReference type="InterPro" id="IPR003501">
    <property type="entry name" value="PTS_EIIB_2/3"/>
</dbReference>
<proteinExistence type="predicted"/>
<dbReference type="CDD" id="cd05563">
    <property type="entry name" value="PTS_IIB_ascorbate"/>
    <property type="match status" value="1"/>
</dbReference>
<dbReference type="Proteomes" id="UP000251923">
    <property type="component" value="Unassembled WGS sequence"/>
</dbReference>
<dbReference type="Gene3D" id="3.40.50.2300">
    <property type="match status" value="1"/>
</dbReference>
<reference evidence="2 3" key="1">
    <citation type="submission" date="2018-04" db="EMBL/GenBank/DDBJ databases">
        <title>Aerococcus urinae genomes.</title>
        <authorList>
            <person name="Hilt E."/>
            <person name="Gilbert N.M."/>
            <person name="Thomas-White K."/>
            <person name="Putonti C."/>
            <person name="Lewis A.L."/>
            <person name="Visck K.L."/>
            <person name="Wolfe A.J."/>
        </authorList>
    </citation>
    <scope>NUCLEOTIDE SEQUENCE [LARGE SCALE GENOMIC DNA]</scope>
    <source>
        <strain evidence="2 3">UMB7480</strain>
    </source>
</reference>
<dbReference type="EMBL" id="QMHM01000004">
    <property type="protein sequence ID" value="RAV80565.1"/>
    <property type="molecule type" value="Genomic_DNA"/>
</dbReference>
<evidence type="ECO:0000256" key="1">
    <source>
        <dbReference type="ARBA" id="ARBA00022679"/>
    </source>
</evidence>
<protein>
    <submittedName>
        <fullName evidence="2">PTS sugar transporter IIB</fullName>
    </submittedName>
</protein>
<dbReference type="InterPro" id="IPR013011">
    <property type="entry name" value="PTS_EIIB_2"/>
</dbReference>
<accession>A0A2I1L691</accession>
<organism evidence="2 3">
    <name type="scientific">Aerococcus urinae</name>
    <dbReference type="NCBI Taxonomy" id="1376"/>
    <lineage>
        <taxon>Bacteria</taxon>
        <taxon>Bacillati</taxon>
        <taxon>Bacillota</taxon>
        <taxon>Bacilli</taxon>
        <taxon>Lactobacillales</taxon>
        <taxon>Aerococcaceae</taxon>
        <taxon>Aerococcus</taxon>
    </lineage>
</organism>
<evidence type="ECO:0000313" key="3">
    <source>
        <dbReference type="Proteomes" id="UP000251923"/>
    </source>
</evidence>
<dbReference type="GO" id="GO:0008982">
    <property type="term" value="F:protein-N(PI)-phosphohistidine-sugar phosphotransferase activity"/>
    <property type="evidence" value="ECO:0007669"/>
    <property type="project" value="InterPro"/>
</dbReference>
<dbReference type="GO" id="GO:0009401">
    <property type="term" value="P:phosphoenolpyruvate-dependent sugar phosphotransferase system"/>
    <property type="evidence" value="ECO:0007669"/>
    <property type="project" value="InterPro"/>
</dbReference>
<dbReference type="SUPFAM" id="SSF52794">
    <property type="entry name" value="PTS system IIB component-like"/>
    <property type="match status" value="1"/>
</dbReference>
<gene>
    <name evidence="2" type="ORF">DBT54_02700</name>
</gene>
<dbReference type="InterPro" id="IPR036095">
    <property type="entry name" value="PTS_EIIB-like_sf"/>
</dbReference>
<comment type="caution">
    <text evidence="2">The sequence shown here is derived from an EMBL/GenBank/DDBJ whole genome shotgun (WGS) entry which is preliminary data.</text>
</comment>
<dbReference type="PROSITE" id="PS51099">
    <property type="entry name" value="PTS_EIIB_TYPE_2"/>
    <property type="match status" value="1"/>
</dbReference>
<evidence type="ECO:0000313" key="2">
    <source>
        <dbReference type="EMBL" id="RAV80565.1"/>
    </source>
</evidence>
<dbReference type="RefSeq" id="WP_070598358.1">
    <property type="nucleotide sequence ID" value="NZ_JASODG010000002.1"/>
</dbReference>
<keyword evidence="2" id="KW-0762">Sugar transport</keyword>
<sequence length="108" mass="11714">MTKELIKVIFVCGYGVGSSAMSAMLVKKGLDKLGIPSEVEHTAAGEASSYSNWADIVAVNKKLINIVNVDSFPEQDIIEVENIMDGDGIAKQIKDIVEEKYPELIKGD</sequence>
<keyword evidence="1" id="KW-0808">Transferase</keyword>